<proteinExistence type="predicted"/>
<dbReference type="PANTHER" id="PTHR35692">
    <property type="entry name" value="F26F24.11"/>
    <property type="match status" value="1"/>
</dbReference>
<feature type="compositionally biased region" description="Low complexity" evidence="2">
    <location>
        <begin position="135"/>
        <end position="149"/>
    </location>
</feature>
<feature type="region of interest" description="Disordered" evidence="2">
    <location>
        <begin position="123"/>
        <end position="152"/>
    </location>
</feature>
<feature type="coiled-coil region" evidence="1">
    <location>
        <begin position="183"/>
        <end position="210"/>
    </location>
</feature>
<comment type="caution">
    <text evidence="3">The sequence shown here is derived from an EMBL/GenBank/DDBJ whole genome shotgun (WGS) entry which is preliminary data.</text>
</comment>
<evidence type="ECO:0000256" key="1">
    <source>
        <dbReference type="SAM" id="Coils"/>
    </source>
</evidence>
<protein>
    <submittedName>
        <fullName evidence="3">Uncharacterized protein</fullName>
    </submittedName>
</protein>
<dbReference type="PANTHER" id="PTHR35692:SF1">
    <property type="entry name" value="F26F24.11"/>
    <property type="match status" value="1"/>
</dbReference>
<dbReference type="Proteomes" id="UP001412067">
    <property type="component" value="Unassembled WGS sequence"/>
</dbReference>
<name>A0ABR2MM96_9ASPA</name>
<keyword evidence="4" id="KW-1185">Reference proteome</keyword>
<evidence type="ECO:0000313" key="4">
    <source>
        <dbReference type="Proteomes" id="UP001412067"/>
    </source>
</evidence>
<keyword evidence="1" id="KW-0175">Coiled coil</keyword>
<evidence type="ECO:0000313" key="3">
    <source>
        <dbReference type="EMBL" id="KAK8965111.1"/>
    </source>
</evidence>
<accession>A0ABR2MM96</accession>
<reference evidence="3 4" key="1">
    <citation type="journal article" date="2022" name="Nat. Plants">
        <title>Genomes of leafy and leafless Platanthera orchids illuminate the evolution of mycoheterotrophy.</title>
        <authorList>
            <person name="Li M.H."/>
            <person name="Liu K.W."/>
            <person name="Li Z."/>
            <person name="Lu H.C."/>
            <person name="Ye Q.L."/>
            <person name="Zhang D."/>
            <person name="Wang J.Y."/>
            <person name="Li Y.F."/>
            <person name="Zhong Z.M."/>
            <person name="Liu X."/>
            <person name="Yu X."/>
            <person name="Liu D.K."/>
            <person name="Tu X.D."/>
            <person name="Liu B."/>
            <person name="Hao Y."/>
            <person name="Liao X.Y."/>
            <person name="Jiang Y.T."/>
            <person name="Sun W.H."/>
            <person name="Chen J."/>
            <person name="Chen Y.Q."/>
            <person name="Ai Y."/>
            <person name="Zhai J.W."/>
            <person name="Wu S.S."/>
            <person name="Zhou Z."/>
            <person name="Hsiao Y.Y."/>
            <person name="Wu W.L."/>
            <person name="Chen Y.Y."/>
            <person name="Lin Y.F."/>
            <person name="Hsu J.L."/>
            <person name="Li C.Y."/>
            <person name="Wang Z.W."/>
            <person name="Zhao X."/>
            <person name="Zhong W.Y."/>
            <person name="Ma X.K."/>
            <person name="Ma L."/>
            <person name="Huang J."/>
            <person name="Chen G.Z."/>
            <person name="Huang M.Z."/>
            <person name="Huang L."/>
            <person name="Peng D.H."/>
            <person name="Luo Y.B."/>
            <person name="Zou S.Q."/>
            <person name="Chen S.P."/>
            <person name="Lan S."/>
            <person name="Tsai W.C."/>
            <person name="Van de Peer Y."/>
            <person name="Liu Z.J."/>
        </authorList>
    </citation>
    <scope>NUCLEOTIDE SEQUENCE [LARGE SCALE GENOMIC DNA]</scope>
    <source>
        <strain evidence="3">Lor288</strain>
    </source>
</reference>
<dbReference type="EMBL" id="JBBWWR010000006">
    <property type="protein sequence ID" value="KAK8965111.1"/>
    <property type="molecule type" value="Genomic_DNA"/>
</dbReference>
<evidence type="ECO:0000256" key="2">
    <source>
        <dbReference type="SAM" id="MobiDB-lite"/>
    </source>
</evidence>
<feature type="region of interest" description="Disordered" evidence="2">
    <location>
        <begin position="86"/>
        <end position="109"/>
    </location>
</feature>
<feature type="compositionally biased region" description="Polar residues" evidence="2">
    <location>
        <begin position="86"/>
        <end position="108"/>
    </location>
</feature>
<gene>
    <name evidence="3" type="ORF">KSP40_PGU019413</name>
</gene>
<sequence length="239" mass="26238">MLEITALFALNDTQVIFFDSMAASSYFSHINSPDDSDIDAIISEAADLSVLEQIAAINTAHLSPADLPPELESRFRQLKSFTGATRRTTLSRHSSGQLNDNAPPSSIQPEKFDEAEPEIYLSTASPKSQLGEGFGSSSPPGGSRRSPSPTQVICCFGFSPKKTARRRRSAKSGGDEIFVGFGAEKMKEQRRKLEKVLREQEKASMEVEKMVDMFEAAAARLNAEAFDELMVGDVMEMFK</sequence>
<organism evidence="3 4">
    <name type="scientific">Platanthera guangdongensis</name>
    <dbReference type="NCBI Taxonomy" id="2320717"/>
    <lineage>
        <taxon>Eukaryota</taxon>
        <taxon>Viridiplantae</taxon>
        <taxon>Streptophyta</taxon>
        <taxon>Embryophyta</taxon>
        <taxon>Tracheophyta</taxon>
        <taxon>Spermatophyta</taxon>
        <taxon>Magnoliopsida</taxon>
        <taxon>Liliopsida</taxon>
        <taxon>Asparagales</taxon>
        <taxon>Orchidaceae</taxon>
        <taxon>Orchidoideae</taxon>
        <taxon>Orchideae</taxon>
        <taxon>Orchidinae</taxon>
        <taxon>Platanthera</taxon>
    </lineage>
</organism>